<dbReference type="PANTHER" id="PTHR33755">
    <property type="entry name" value="TOXIN PARE1-RELATED"/>
    <property type="match status" value="1"/>
</dbReference>
<dbReference type="Gene3D" id="3.30.2310.20">
    <property type="entry name" value="RelE-like"/>
    <property type="match status" value="1"/>
</dbReference>
<evidence type="ECO:0000313" key="4">
    <source>
        <dbReference type="Proteomes" id="UP000298646"/>
    </source>
</evidence>
<dbReference type="InterPro" id="IPR035093">
    <property type="entry name" value="RelE/ParE_toxin_dom_sf"/>
</dbReference>
<reference evidence="3 4" key="1">
    <citation type="submission" date="2019-04" db="EMBL/GenBank/DDBJ databases">
        <title>Complete genome sequence of Agrobacterium tumefaciens CFBP6624.</title>
        <authorList>
            <person name="Haryono M."/>
            <person name="Lin Y.-C."/>
            <person name="Lai E.-M."/>
            <person name="Kuo C.-H."/>
        </authorList>
    </citation>
    <scope>NUCLEOTIDE SEQUENCE [LARGE SCALE GENOMIC DNA]</scope>
    <source>
        <strain evidence="3 4">CFBP6624</strain>
        <plasmid evidence="4">patcfbp6624</plasmid>
    </source>
</reference>
<comment type="similarity">
    <text evidence="1">Belongs to the RelE toxin family.</text>
</comment>
<dbReference type="Pfam" id="PF05016">
    <property type="entry name" value="ParE_toxin"/>
    <property type="match status" value="1"/>
</dbReference>
<protein>
    <submittedName>
        <fullName evidence="3">Type II toxin-antitoxin system RelE/ParE family toxin</fullName>
    </submittedName>
</protein>
<sequence>MAKYVLSPRAEEDLREIWRAIAPDNERAADALLRRILDKAELAAGQPNMGAPRPELSPTARILIEGRYIAIYEPMPYGVFVVAVVYGPRDIENWLG</sequence>
<dbReference type="Proteomes" id="UP000298646">
    <property type="component" value="Plasmid pAtCFBP6624"/>
</dbReference>
<gene>
    <name evidence="3" type="ORF">CFBP6624_24825</name>
</gene>
<evidence type="ECO:0000256" key="2">
    <source>
        <dbReference type="ARBA" id="ARBA00022649"/>
    </source>
</evidence>
<dbReference type="PANTHER" id="PTHR33755:SF6">
    <property type="entry name" value="PLASMID STABILIZATION SYSTEM PROTEIN"/>
    <property type="match status" value="1"/>
</dbReference>
<evidence type="ECO:0000313" key="3">
    <source>
        <dbReference type="EMBL" id="QCM03454.1"/>
    </source>
</evidence>
<proteinExistence type="inferred from homology"/>
<keyword evidence="2" id="KW-1277">Toxin-antitoxin system</keyword>
<geneLocation type="plasmid" evidence="4">
    <name>patcfbp6624</name>
</geneLocation>
<dbReference type="AlphaFoldDB" id="A0AAE6ENA6"/>
<dbReference type="InterPro" id="IPR007712">
    <property type="entry name" value="RelE/ParE_toxin"/>
</dbReference>
<accession>A0AAE6ENA6</accession>
<dbReference type="RefSeq" id="WP_137088062.1">
    <property type="nucleotide sequence ID" value="NZ_CP039909.1"/>
</dbReference>
<dbReference type="InterPro" id="IPR051803">
    <property type="entry name" value="TA_system_RelE-like_toxin"/>
</dbReference>
<evidence type="ECO:0000256" key="1">
    <source>
        <dbReference type="ARBA" id="ARBA00006226"/>
    </source>
</evidence>
<organism evidence="3 4">
    <name type="scientific">Agrobacterium tumefaciens</name>
    <dbReference type="NCBI Taxonomy" id="358"/>
    <lineage>
        <taxon>Bacteria</taxon>
        <taxon>Pseudomonadati</taxon>
        <taxon>Pseudomonadota</taxon>
        <taxon>Alphaproteobacteria</taxon>
        <taxon>Hyphomicrobiales</taxon>
        <taxon>Rhizobiaceae</taxon>
        <taxon>Rhizobium/Agrobacterium group</taxon>
        <taxon>Agrobacterium</taxon>
        <taxon>Agrobacterium tumefaciens complex</taxon>
    </lineage>
</organism>
<dbReference type="EMBL" id="CP039909">
    <property type="protein sequence ID" value="QCM03454.1"/>
    <property type="molecule type" value="Genomic_DNA"/>
</dbReference>
<keyword evidence="3" id="KW-0614">Plasmid</keyword>
<name>A0AAE6ENA6_AGRTU</name>